<dbReference type="AlphaFoldDB" id="A0AAV7Q0P3"/>
<comment type="caution">
    <text evidence="1">The sequence shown here is derived from an EMBL/GenBank/DDBJ whole genome shotgun (WGS) entry which is preliminary data.</text>
</comment>
<dbReference type="EMBL" id="JANPWB010000010">
    <property type="protein sequence ID" value="KAJ1133906.1"/>
    <property type="molecule type" value="Genomic_DNA"/>
</dbReference>
<name>A0AAV7Q0P3_PLEWA</name>
<reference evidence="1" key="1">
    <citation type="journal article" date="2022" name="bioRxiv">
        <title>Sequencing and chromosome-scale assembly of the giantPleurodeles waltlgenome.</title>
        <authorList>
            <person name="Brown T."/>
            <person name="Elewa A."/>
            <person name="Iarovenko S."/>
            <person name="Subramanian E."/>
            <person name="Araus A.J."/>
            <person name="Petzold A."/>
            <person name="Susuki M."/>
            <person name="Suzuki K.-i.T."/>
            <person name="Hayashi T."/>
            <person name="Toyoda A."/>
            <person name="Oliveira C."/>
            <person name="Osipova E."/>
            <person name="Leigh N.D."/>
            <person name="Simon A."/>
            <person name="Yun M.H."/>
        </authorList>
    </citation>
    <scope>NUCLEOTIDE SEQUENCE</scope>
    <source>
        <strain evidence="1">20211129_DDA</strain>
        <tissue evidence="1">Liver</tissue>
    </source>
</reference>
<evidence type="ECO:0000313" key="1">
    <source>
        <dbReference type="EMBL" id="KAJ1133906.1"/>
    </source>
</evidence>
<sequence>MQLRGLERQLPTQPFKLMDWGQTRKEMLDDYRRLGKNTNVAYCQRPNAERRKTGAMLAQLLKQQEGWNPVLTLKDWERSLVHSQAAINGVFQEHLPQYTQLVGGKRVT</sequence>
<protein>
    <submittedName>
        <fullName evidence="1">Uncharacterized protein</fullName>
    </submittedName>
</protein>
<proteinExistence type="predicted"/>
<gene>
    <name evidence="1" type="ORF">NDU88_000378</name>
</gene>
<evidence type="ECO:0000313" key="2">
    <source>
        <dbReference type="Proteomes" id="UP001066276"/>
    </source>
</evidence>
<keyword evidence="2" id="KW-1185">Reference proteome</keyword>
<organism evidence="1 2">
    <name type="scientific">Pleurodeles waltl</name>
    <name type="common">Iberian ribbed newt</name>
    <dbReference type="NCBI Taxonomy" id="8319"/>
    <lineage>
        <taxon>Eukaryota</taxon>
        <taxon>Metazoa</taxon>
        <taxon>Chordata</taxon>
        <taxon>Craniata</taxon>
        <taxon>Vertebrata</taxon>
        <taxon>Euteleostomi</taxon>
        <taxon>Amphibia</taxon>
        <taxon>Batrachia</taxon>
        <taxon>Caudata</taxon>
        <taxon>Salamandroidea</taxon>
        <taxon>Salamandridae</taxon>
        <taxon>Pleurodelinae</taxon>
        <taxon>Pleurodeles</taxon>
    </lineage>
</organism>
<accession>A0AAV7Q0P3</accession>
<dbReference type="Proteomes" id="UP001066276">
    <property type="component" value="Chromosome 6"/>
</dbReference>